<sequence length="44" mass="4988">MGVVYKWLLIAIKVIDKGFFSLLLLLLDGKVNTFTEIFNSDAKL</sequence>
<accession>S7V6R5</accession>
<dbReference type="Proteomes" id="UP000014974">
    <property type="component" value="Unassembled WGS sequence"/>
</dbReference>
<comment type="caution">
    <text evidence="1">The sequence shown here is derived from an EMBL/GenBank/DDBJ whole genome shotgun (WGS) entry which is preliminary data.</text>
</comment>
<gene>
    <name evidence="1" type="ORF">ADICYQ_5333</name>
</gene>
<organism evidence="1 2">
    <name type="scientific">Cyclobacterium qasimii M12-11B</name>
    <dbReference type="NCBI Taxonomy" id="641524"/>
    <lineage>
        <taxon>Bacteria</taxon>
        <taxon>Pseudomonadati</taxon>
        <taxon>Bacteroidota</taxon>
        <taxon>Cytophagia</taxon>
        <taxon>Cytophagales</taxon>
        <taxon>Cyclobacteriaceae</taxon>
        <taxon>Cyclobacterium</taxon>
    </lineage>
</organism>
<dbReference type="EMBL" id="ATNM01000189">
    <property type="protein sequence ID" value="EPR65626.1"/>
    <property type="molecule type" value="Genomic_DNA"/>
</dbReference>
<protein>
    <submittedName>
        <fullName evidence="1">Uncharacterized protein</fullName>
    </submittedName>
</protein>
<dbReference type="AlphaFoldDB" id="S7V6R5"/>
<reference evidence="1 2" key="1">
    <citation type="journal article" date="2013" name="Genome Announc.">
        <title>Draft Genome Sequence of Cyclobacterium qasimii Strain M12-11BT, Isolated from Arctic Marine Sediment.</title>
        <authorList>
            <person name="Shivaji S."/>
            <person name="Ara S."/>
            <person name="Singh A."/>
            <person name="Kumar Pinnaka A."/>
        </authorList>
    </citation>
    <scope>NUCLEOTIDE SEQUENCE [LARGE SCALE GENOMIC DNA]</scope>
    <source>
        <strain evidence="1 2">M12-11B</strain>
    </source>
</reference>
<name>S7V6R5_9BACT</name>
<proteinExistence type="predicted"/>
<evidence type="ECO:0000313" key="2">
    <source>
        <dbReference type="Proteomes" id="UP000014974"/>
    </source>
</evidence>
<evidence type="ECO:0000313" key="1">
    <source>
        <dbReference type="EMBL" id="EPR65626.1"/>
    </source>
</evidence>